<gene>
    <name evidence="4" type="ORF">K4A83_02620</name>
</gene>
<keyword evidence="2" id="KW-1133">Transmembrane helix</keyword>
<evidence type="ECO:0000256" key="1">
    <source>
        <dbReference type="SAM" id="MobiDB-lite"/>
    </source>
</evidence>
<comment type="caution">
    <text evidence="4">The sequence shown here is derived from an EMBL/GenBank/DDBJ whole genome shotgun (WGS) entry which is preliminary data.</text>
</comment>
<dbReference type="Proteomes" id="UP001526426">
    <property type="component" value="Unassembled WGS sequence"/>
</dbReference>
<organism evidence="4 5">
    <name type="scientific">Spirulina subsalsa FACHB-351</name>
    <dbReference type="NCBI Taxonomy" id="234711"/>
    <lineage>
        <taxon>Bacteria</taxon>
        <taxon>Bacillati</taxon>
        <taxon>Cyanobacteriota</taxon>
        <taxon>Cyanophyceae</taxon>
        <taxon>Spirulinales</taxon>
        <taxon>Spirulinaceae</taxon>
        <taxon>Spirulina</taxon>
    </lineage>
</organism>
<dbReference type="PROSITE" id="PS51468">
    <property type="entry name" value="VIT"/>
    <property type="match status" value="1"/>
</dbReference>
<keyword evidence="2" id="KW-0472">Membrane</keyword>
<feature type="compositionally biased region" description="Polar residues" evidence="1">
    <location>
        <begin position="886"/>
        <end position="903"/>
    </location>
</feature>
<reference evidence="4 5" key="1">
    <citation type="submission" date="2021-08" db="EMBL/GenBank/DDBJ databases">
        <title>Draft genome sequence of Spirulina subsalsa with high tolerance to salinity and hype-accumulation of phycocyanin.</title>
        <authorList>
            <person name="Pei H."/>
            <person name="Jiang L."/>
        </authorList>
    </citation>
    <scope>NUCLEOTIDE SEQUENCE [LARGE SCALE GENOMIC DNA]</scope>
    <source>
        <strain evidence="4 5">FACHB-351</strain>
    </source>
</reference>
<evidence type="ECO:0000259" key="3">
    <source>
        <dbReference type="PROSITE" id="PS51468"/>
    </source>
</evidence>
<feature type="transmembrane region" description="Helical" evidence="2">
    <location>
        <begin position="254"/>
        <end position="271"/>
    </location>
</feature>
<feature type="domain" description="VIT" evidence="3">
    <location>
        <begin position="399"/>
        <end position="532"/>
    </location>
</feature>
<evidence type="ECO:0000313" key="5">
    <source>
        <dbReference type="Proteomes" id="UP001526426"/>
    </source>
</evidence>
<feature type="transmembrane region" description="Helical" evidence="2">
    <location>
        <begin position="152"/>
        <end position="185"/>
    </location>
</feature>
<feature type="compositionally biased region" description="Basic and acidic residues" evidence="1">
    <location>
        <begin position="875"/>
        <end position="885"/>
    </location>
</feature>
<feature type="transmembrane region" description="Helical" evidence="2">
    <location>
        <begin position="205"/>
        <end position="234"/>
    </location>
</feature>
<dbReference type="InterPro" id="IPR014270">
    <property type="entry name" value="PEP-CTERM_IMP"/>
</dbReference>
<feature type="transmembrane region" description="Helical" evidence="2">
    <location>
        <begin position="81"/>
        <end position="100"/>
    </location>
</feature>
<keyword evidence="5" id="KW-1185">Reference proteome</keyword>
<protein>
    <submittedName>
        <fullName evidence="4">TIGR02921 family PEP-CTERM protein</fullName>
    </submittedName>
</protein>
<evidence type="ECO:0000313" key="4">
    <source>
        <dbReference type="EMBL" id="MCW6035168.1"/>
    </source>
</evidence>
<feature type="transmembrane region" description="Helical" evidence="2">
    <location>
        <begin position="12"/>
        <end position="43"/>
    </location>
</feature>
<name>A0ABT3L100_9CYAN</name>
<feature type="transmembrane region" description="Helical" evidence="2">
    <location>
        <begin position="49"/>
        <end position="69"/>
    </location>
</feature>
<dbReference type="NCBIfam" id="TIGR02921">
    <property type="entry name" value="PEP_integral"/>
    <property type="match status" value="1"/>
</dbReference>
<evidence type="ECO:0000256" key="2">
    <source>
        <dbReference type="SAM" id="Phobius"/>
    </source>
</evidence>
<dbReference type="InterPro" id="IPR013694">
    <property type="entry name" value="VIT"/>
</dbReference>
<keyword evidence="2" id="KW-0812">Transmembrane</keyword>
<feature type="transmembrane region" description="Helical" evidence="2">
    <location>
        <begin position="106"/>
        <end position="131"/>
    </location>
</feature>
<feature type="region of interest" description="Disordered" evidence="1">
    <location>
        <begin position="875"/>
        <end position="904"/>
    </location>
</feature>
<dbReference type="EMBL" id="JAIHOM010000008">
    <property type="protein sequence ID" value="MCW6035168.1"/>
    <property type="molecule type" value="Genomic_DNA"/>
</dbReference>
<proteinExistence type="predicted"/>
<accession>A0ABT3L100</accession>
<sequence>MKTFLHVSYYSIFWLWNLLFLMVVYLGIFPLIGVSLIAAIVAGEIEPEFLIALLAILLTPPLCTLIGLLKFQRRPLELMRLFYGVEAPIFTLAILRLFTLRELTGASYLIVGSLGICMIAFGVELLVGYLGQSDSKSTLVTRQRKILAMAQVALHSLMLLIGLYFGAVLFFYAVPVAGQLIIEFFSFRWVSALWYELTHYFFSTLWYIAFFSLFFVLSTTLFVLVPSSFTALYIHSGQRILRAFSAQYGKKRTLSITLGILTTWFVLFFSLQNQPQLKAFELLDQPVTNNADRQEIINQSPAIKKGLLNAYLQAYRYLGNAQDNDGIKVLYSNVFSLPEPLLDGLQAVHNQLLSPFLYQGSPRDEEKAAKLYAQVFDTSIQKGEQAAIIKALQSTAMIDEAKAGVLNINQHRVLLEKQAVTVKEEGDWAEVELYEVYQNVTNDVEEIFYSFTLPESAVLTGIWLGDTENLDQRFPFQVSPRGAAQRVYNAQVQRVNPVDPALLEQVGTRHYRLRAFPIPEKRQTWETEPVERPLKMHLWLTYRVMNQEAGWALPKLGEKRNIFWTKKTERWRNGERVKGFDQDWLEGFLPASAQGVKQSHQGTLNGYTVTAKPLSEGDYVLPQGQHFAVILDSSYSMESQRQAINKTLDWLKKEGFTDGRLENNEADLYLTATAEEEPQSFTKWQDFNLNKQVFYGTLQLDEMLAQFKALAGNKPYDGVIVLTDEGSYELAKDQETVPVMNAPLWVVHLGGFPEAYEDGVLQEIQRSGGGVAQTLPEVLQRMATTGKLGEDTIAVVDGYAWQKTTTLAEDSETGFMPLAARMLIKELTKGFTAPTVEDLDGVHAIAKETAIVTPYSSMIVLVNDEQRQALREAEASEDRFERQVEDGNQTLDKPNNPLQSNPSVGVPEGRMAIALTLVLLFFFLKRRPH</sequence>
<dbReference type="RefSeq" id="WP_265262833.1">
    <property type="nucleotide sequence ID" value="NZ_JAIHOM010000008.1"/>
</dbReference>